<evidence type="ECO:0000313" key="2">
    <source>
        <dbReference type="EMBL" id="MDB6371272.1"/>
    </source>
</evidence>
<keyword evidence="1" id="KW-0472">Membrane</keyword>
<keyword evidence="1" id="KW-1133">Transmembrane helix</keyword>
<protein>
    <submittedName>
        <fullName evidence="2">ABC-2 family transporter protein</fullName>
    </submittedName>
</protein>
<dbReference type="EMBL" id="JAQMFO010000004">
    <property type="protein sequence ID" value="MDB6371272.1"/>
    <property type="molecule type" value="Genomic_DNA"/>
</dbReference>
<dbReference type="Pfam" id="PF06182">
    <property type="entry name" value="ABC2_membrane_6"/>
    <property type="match status" value="1"/>
</dbReference>
<dbReference type="AlphaFoldDB" id="A0AAW6BH40"/>
<reference evidence="2" key="1">
    <citation type="submission" date="2023-01" db="EMBL/GenBank/DDBJ databases">
        <title>Genome sequencing of Photorhabdus bodei 09-20.</title>
        <authorList>
            <person name="Kalindamar S."/>
            <person name="Kumru S."/>
        </authorList>
    </citation>
    <scope>NUCLEOTIDE SEQUENCE</scope>
    <source>
        <strain evidence="2">09-20</strain>
    </source>
</reference>
<evidence type="ECO:0000256" key="1">
    <source>
        <dbReference type="SAM" id="Phobius"/>
    </source>
</evidence>
<dbReference type="InterPro" id="IPR010390">
    <property type="entry name" value="ABC-2_transporter-like"/>
</dbReference>
<organism evidence="2 3">
    <name type="scientific">Photorhabdus bodei</name>
    <dbReference type="NCBI Taxonomy" id="2029681"/>
    <lineage>
        <taxon>Bacteria</taxon>
        <taxon>Pseudomonadati</taxon>
        <taxon>Pseudomonadota</taxon>
        <taxon>Gammaproteobacteria</taxon>
        <taxon>Enterobacterales</taxon>
        <taxon>Morganellaceae</taxon>
        <taxon>Photorhabdus</taxon>
    </lineage>
</organism>
<dbReference type="RefSeq" id="WP_240002815.1">
    <property type="nucleotide sequence ID" value="NZ_JAQMFN010000010.1"/>
</dbReference>
<keyword evidence="1" id="KW-0812">Transmembrane</keyword>
<evidence type="ECO:0000313" key="3">
    <source>
        <dbReference type="Proteomes" id="UP001212996"/>
    </source>
</evidence>
<dbReference type="Proteomes" id="UP001212996">
    <property type="component" value="Unassembled WGS sequence"/>
</dbReference>
<comment type="caution">
    <text evidence="2">The sequence shown here is derived from an EMBL/GenBank/DDBJ whole genome shotgun (WGS) entry which is preliminary data.</text>
</comment>
<gene>
    <name evidence="2" type="ORF">PH362_04670</name>
</gene>
<feature type="transmembrane region" description="Helical" evidence="1">
    <location>
        <begin position="68"/>
        <end position="91"/>
    </location>
</feature>
<name>A0AAW6BH40_9GAMM</name>
<accession>A0AAW6BH40</accession>
<proteinExistence type="predicted"/>
<sequence length="105" mass="12067">MTGVSECSQQRGNLKDNGYIIIKDTLSWVLSGALIPLDVFGDSLKSIFNYIPFQYITYIPVKIATNSISIYFIFNGFLVMMCLMMIFNFIWNYMLKYNQGYNGNA</sequence>